<feature type="binding site" evidence="2">
    <location>
        <position position="217"/>
    </location>
    <ligand>
        <name>ATP</name>
        <dbReference type="ChEBI" id="CHEBI:30616"/>
    </ligand>
</feature>
<dbReference type="HOGENOM" id="CLU_046964_3_0_6"/>
<evidence type="ECO:0000313" key="5">
    <source>
        <dbReference type="EMBL" id="AEG31802.1"/>
    </source>
</evidence>
<feature type="domain" description="PurM-like N-terminal" evidence="3">
    <location>
        <begin position="25"/>
        <end position="142"/>
    </location>
</feature>
<dbReference type="HAMAP" id="MF_02128">
    <property type="entry name" value="TMP_kinase"/>
    <property type="match status" value="1"/>
</dbReference>
<gene>
    <name evidence="2" type="primary">thiL</name>
    <name evidence="5" type="ordered locus">Thicy_1035</name>
</gene>
<proteinExistence type="inferred from homology"/>
<comment type="similarity">
    <text evidence="2">Belongs to the thiamine-monophosphate kinase family.</text>
</comment>
<feature type="binding site" evidence="2">
    <location>
        <position position="150"/>
    </location>
    <ligand>
        <name>ATP</name>
        <dbReference type="ChEBI" id="CHEBI:30616"/>
    </ligand>
</feature>
<keyword evidence="2" id="KW-0460">Magnesium</keyword>
<feature type="binding site" evidence="2">
    <location>
        <position position="126"/>
    </location>
    <ligand>
        <name>Mg(2+)</name>
        <dbReference type="ChEBI" id="CHEBI:18420"/>
        <label>1</label>
    </ligand>
</feature>
<dbReference type="eggNOG" id="COG0611">
    <property type="taxonomic scope" value="Bacteria"/>
</dbReference>
<dbReference type="SUPFAM" id="SSF55326">
    <property type="entry name" value="PurM N-terminal domain-like"/>
    <property type="match status" value="1"/>
</dbReference>
<dbReference type="Proteomes" id="UP000009232">
    <property type="component" value="Chromosome"/>
</dbReference>
<feature type="binding site" evidence="2">
    <location>
        <position position="264"/>
    </location>
    <ligand>
        <name>substrate</name>
    </ligand>
</feature>
<dbReference type="PANTHER" id="PTHR30270:SF0">
    <property type="entry name" value="THIAMINE-MONOPHOSPHATE KINASE"/>
    <property type="match status" value="1"/>
</dbReference>
<feature type="binding site" evidence="2">
    <location>
        <position position="72"/>
    </location>
    <ligand>
        <name>Mg(2+)</name>
        <dbReference type="ChEBI" id="CHEBI:18420"/>
        <label>2</label>
    </ligand>
</feature>
<feature type="binding site" evidence="2">
    <location>
        <position position="321"/>
    </location>
    <ligand>
        <name>substrate</name>
    </ligand>
</feature>
<accession>F6D8F1</accession>
<feature type="domain" description="PurM-like C-terminal" evidence="4">
    <location>
        <begin position="154"/>
        <end position="303"/>
    </location>
</feature>
<dbReference type="UniPathway" id="UPA00060">
    <property type="reaction ID" value="UER00142"/>
</dbReference>
<comment type="miscellaneous">
    <text evidence="2">Reaction mechanism of ThiL seems to utilize a direct, inline transfer of the gamma-phosphate of ATP to TMP rather than a phosphorylated enzyme intermediate.</text>
</comment>
<dbReference type="InterPro" id="IPR006283">
    <property type="entry name" value="ThiL-like"/>
</dbReference>
<comment type="function">
    <text evidence="2">Catalyzes the ATP-dependent phosphorylation of thiamine-monophosphate (TMP) to form thiamine-pyrophosphate (TPP), the active form of vitamin B1.</text>
</comment>
<keyword evidence="2 5" id="KW-0418">Kinase</keyword>
<reference evidence="5 6" key="1">
    <citation type="submission" date="2011-05" db="EMBL/GenBank/DDBJ databases">
        <title>Complete sequence of Thioalkalimicrobium cyclicum ALM1.</title>
        <authorList>
            <consortium name="US DOE Joint Genome Institute"/>
            <person name="Lucas S."/>
            <person name="Han J."/>
            <person name="Lapidus A."/>
            <person name="Cheng J.-F."/>
            <person name="Goodwin L."/>
            <person name="Pitluck S."/>
            <person name="Peters L."/>
            <person name="Mikhailova N."/>
            <person name="Davenport K."/>
            <person name="Han C."/>
            <person name="Tapia R."/>
            <person name="Land M."/>
            <person name="Hauser L."/>
            <person name="Kyrpides N."/>
            <person name="Ivanova N."/>
            <person name="Pagani I."/>
            <person name="Kappler U."/>
            <person name="Woyke T."/>
        </authorList>
    </citation>
    <scope>NUCLEOTIDE SEQUENCE [LARGE SCALE GENOMIC DNA]</scope>
    <source>
        <strain evidence="6">DSM 14477 / JCM 11371 / ALM1</strain>
    </source>
</reference>
<evidence type="ECO:0000259" key="4">
    <source>
        <dbReference type="Pfam" id="PF02769"/>
    </source>
</evidence>
<dbReference type="Gene3D" id="3.30.1330.10">
    <property type="entry name" value="PurM-like, N-terminal domain"/>
    <property type="match status" value="1"/>
</dbReference>
<dbReference type="InterPro" id="IPR036921">
    <property type="entry name" value="PurM-like_N_sf"/>
</dbReference>
<feature type="binding site" evidence="2">
    <location>
        <position position="215"/>
    </location>
    <ligand>
        <name>Mg(2+)</name>
        <dbReference type="ChEBI" id="CHEBI:18420"/>
        <label>3</label>
    </ligand>
</feature>
<dbReference type="KEGG" id="tcy:Thicy_1035"/>
<dbReference type="AlphaFoldDB" id="F6D8F1"/>
<feature type="binding site" evidence="2">
    <location>
        <position position="44"/>
    </location>
    <ligand>
        <name>Mg(2+)</name>
        <dbReference type="ChEBI" id="CHEBI:18420"/>
        <label>1</label>
    </ligand>
</feature>
<dbReference type="OrthoDB" id="9802811at2"/>
<feature type="binding site" evidence="2">
    <location>
        <position position="51"/>
    </location>
    <ligand>
        <name>substrate</name>
    </ligand>
</feature>
<sequence length="327" mass="34301">MEFELIDRYFTPLSHGLATDELGIGDDGAIMTPPAGHQLVVVTDTSIAGVHFPHGTSAFDMAWKALAVNLSDLAAMGAHPAFYSLALTLERYDQAWLQDFASGLAALAQQVSHQTLNGFLPLIGGDTTRGLLSITITAHGWVKTGSTLRRNGAKPGDVIFVSGHLGEGGLGLQMALAGQQTESLATAAALAKLNRPEPRVALGLALVDLATSAIDISDGLLADLNHILQASSVGAELNMLSMPITDSVKAWSAADPIKPLVAGDDYELCFTLDPANIQRAMQISAQLGLKLSRIGVVSDSLGIRIDGKCLTQFTETSGNGFSHFASQ</sequence>
<dbReference type="NCBIfam" id="TIGR01379">
    <property type="entry name" value="thiL"/>
    <property type="match status" value="1"/>
</dbReference>
<feature type="binding site" evidence="2">
    <location>
        <position position="218"/>
    </location>
    <ligand>
        <name>Mg(2+)</name>
        <dbReference type="ChEBI" id="CHEBI:18420"/>
        <label>5</label>
    </ligand>
</feature>
<dbReference type="Pfam" id="PF02769">
    <property type="entry name" value="AIRS_C"/>
    <property type="match status" value="1"/>
</dbReference>
<dbReference type="InterPro" id="IPR010918">
    <property type="entry name" value="PurM-like_C_dom"/>
</dbReference>
<dbReference type="PANTHER" id="PTHR30270">
    <property type="entry name" value="THIAMINE-MONOPHOSPHATE KINASE"/>
    <property type="match status" value="1"/>
</dbReference>
<feature type="binding site" evidence="2">
    <location>
        <position position="27"/>
    </location>
    <ligand>
        <name>Mg(2+)</name>
        <dbReference type="ChEBI" id="CHEBI:18420"/>
        <label>3</label>
    </ligand>
</feature>
<dbReference type="GO" id="GO:0009229">
    <property type="term" value="P:thiamine diphosphate biosynthetic process"/>
    <property type="evidence" value="ECO:0007669"/>
    <property type="project" value="UniProtKB-UniRule"/>
</dbReference>
<comment type="pathway">
    <text evidence="2">Cofactor biosynthesis; thiamine diphosphate biosynthesis; thiamine diphosphate from thiamine phosphate: step 1/1.</text>
</comment>
<keyword evidence="2" id="KW-0479">Metal-binding</keyword>
<feature type="binding site" evidence="2">
    <location>
        <position position="27"/>
    </location>
    <ligand>
        <name>Mg(2+)</name>
        <dbReference type="ChEBI" id="CHEBI:18420"/>
        <label>4</label>
    </ligand>
</feature>
<dbReference type="EMBL" id="CP002776">
    <property type="protein sequence ID" value="AEG31802.1"/>
    <property type="molecule type" value="Genomic_DNA"/>
</dbReference>
<name>F6D8F1_THICA</name>
<keyword evidence="1 2" id="KW-0784">Thiamine biosynthesis</keyword>
<evidence type="ECO:0000256" key="1">
    <source>
        <dbReference type="ARBA" id="ARBA00022977"/>
    </source>
</evidence>
<organism evidence="5 6">
    <name type="scientific">Thiomicrospira cyclica (strain DSM 14477 / JCM 11371 / ALM1)</name>
    <name type="common">Thioalkalimicrobium cyclicum</name>
    <dbReference type="NCBI Taxonomy" id="717773"/>
    <lineage>
        <taxon>Bacteria</taxon>
        <taxon>Pseudomonadati</taxon>
        <taxon>Pseudomonadota</taxon>
        <taxon>Gammaproteobacteria</taxon>
        <taxon>Thiotrichales</taxon>
        <taxon>Piscirickettsiaceae</taxon>
        <taxon>Thiomicrospira</taxon>
    </lineage>
</organism>
<comment type="caution">
    <text evidence="2">Lacks conserved residue(s) required for the propagation of feature annotation.</text>
</comment>
<dbReference type="GO" id="GO:0005524">
    <property type="term" value="F:ATP binding"/>
    <property type="evidence" value="ECO:0007669"/>
    <property type="project" value="UniProtKB-UniRule"/>
</dbReference>
<keyword evidence="2 5" id="KW-0808">Transferase</keyword>
<dbReference type="Pfam" id="PF00586">
    <property type="entry name" value="AIRS"/>
    <property type="match status" value="1"/>
</dbReference>
<dbReference type="GO" id="GO:0000287">
    <property type="term" value="F:magnesium ion binding"/>
    <property type="evidence" value="ECO:0007669"/>
    <property type="project" value="UniProtKB-UniRule"/>
</dbReference>
<dbReference type="CDD" id="cd02194">
    <property type="entry name" value="ThiL"/>
    <property type="match status" value="1"/>
</dbReference>
<feature type="binding site" evidence="2">
    <location>
        <position position="43"/>
    </location>
    <ligand>
        <name>Mg(2+)</name>
        <dbReference type="ChEBI" id="CHEBI:18420"/>
        <label>1</label>
    </ligand>
</feature>
<keyword evidence="2" id="KW-0067">ATP-binding</keyword>
<dbReference type="InterPro" id="IPR016188">
    <property type="entry name" value="PurM-like_N"/>
</dbReference>
<evidence type="ECO:0000256" key="2">
    <source>
        <dbReference type="HAMAP-Rule" id="MF_02128"/>
    </source>
</evidence>
<feature type="binding site" evidence="2">
    <location>
        <position position="72"/>
    </location>
    <ligand>
        <name>Mg(2+)</name>
        <dbReference type="ChEBI" id="CHEBI:18420"/>
        <label>3</label>
    </ligand>
</feature>
<feature type="binding site" evidence="2">
    <location>
        <position position="72"/>
    </location>
    <ligand>
        <name>Mg(2+)</name>
        <dbReference type="ChEBI" id="CHEBI:18420"/>
        <label>4</label>
    </ligand>
</feature>
<dbReference type="GO" id="GO:0009030">
    <property type="term" value="F:thiamine-phosphate kinase activity"/>
    <property type="evidence" value="ECO:0007669"/>
    <property type="project" value="UniProtKB-UniRule"/>
</dbReference>
<dbReference type="EC" id="2.7.4.16" evidence="2"/>
<dbReference type="InterPro" id="IPR036676">
    <property type="entry name" value="PurM-like_C_sf"/>
</dbReference>
<keyword evidence="6" id="KW-1185">Reference proteome</keyword>
<dbReference type="SUPFAM" id="SSF56042">
    <property type="entry name" value="PurM C-terminal domain-like"/>
    <property type="match status" value="1"/>
</dbReference>
<dbReference type="RefSeq" id="WP_013835579.1">
    <property type="nucleotide sequence ID" value="NC_015581.1"/>
</dbReference>
<dbReference type="GO" id="GO:0009228">
    <property type="term" value="P:thiamine biosynthetic process"/>
    <property type="evidence" value="ECO:0007669"/>
    <property type="project" value="UniProtKB-KW"/>
</dbReference>
<dbReference type="STRING" id="717773.Thicy_1035"/>
<keyword evidence="2" id="KW-0547">Nucleotide-binding</keyword>
<dbReference type="Gene3D" id="3.90.650.10">
    <property type="entry name" value="PurM-like C-terminal domain"/>
    <property type="match status" value="1"/>
</dbReference>
<feature type="binding site" evidence="2">
    <location>
        <begin position="125"/>
        <end position="126"/>
    </location>
    <ligand>
        <name>ATP</name>
        <dbReference type="ChEBI" id="CHEBI:30616"/>
    </ligand>
</feature>
<evidence type="ECO:0000259" key="3">
    <source>
        <dbReference type="Pfam" id="PF00586"/>
    </source>
</evidence>
<feature type="binding site" evidence="2">
    <location>
        <position position="44"/>
    </location>
    <ligand>
        <name>Mg(2+)</name>
        <dbReference type="ChEBI" id="CHEBI:18420"/>
        <label>2</label>
    </ligand>
</feature>
<comment type="catalytic activity">
    <reaction evidence="2">
        <text>thiamine phosphate + ATP = thiamine diphosphate + ADP</text>
        <dbReference type="Rhea" id="RHEA:15913"/>
        <dbReference type="ChEBI" id="CHEBI:30616"/>
        <dbReference type="ChEBI" id="CHEBI:37575"/>
        <dbReference type="ChEBI" id="CHEBI:58937"/>
        <dbReference type="ChEBI" id="CHEBI:456216"/>
        <dbReference type="EC" id="2.7.4.16"/>
    </reaction>
</comment>
<evidence type="ECO:0000313" key="6">
    <source>
        <dbReference type="Proteomes" id="UP000009232"/>
    </source>
</evidence>
<dbReference type="PIRSF" id="PIRSF005303">
    <property type="entry name" value="Thiam_monoph_kin"/>
    <property type="match status" value="1"/>
</dbReference>
<protein>
    <recommendedName>
        <fullName evidence="2">Thiamine-monophosphate kinase</fullName>
        <shortName evidence="2">TMP kinase</shortName>
        <shortName evidence="2">Thiamine-phosphate kinase</shortName>
        <ecNumber evidence="2">2.7.4.16</ecNumber>
    </recommendedName>
</protein>